<comment type="caution">
    <text evidence="2">The sequence shown here is derived from an EMBL/GenBank/DDBJ whole genome shotgun (WGS) entry which is preliminary data.</text>
</comment>
<evidence type="ECO:0000313" key="2">
    <source>
        <dbReference type="EMBL" id="MBK1838729.1"/>
    </source>
</evidence>
<evidence type="ECO:0000256" key="1">
    <source>
        <dbReference type="SAM" id="Phobius"/>
    </source>
</evidence>
<dbReference type="NCBIfam" id="TIGR00807">
    <property type="entry name" value="malonate_madL"/>
    <property type="match status" value="1"/>
</dbReference>
<dbReference type="Pfam" id="PF03817">
    <property type="entry name" value="MadL"/>
    <property type="match status" value="1"/>
</dbReference>
<dbReference type="EMBL" id="JAENHM010000044">
    <property type="protein sequence ID" value="MBK1838729.1"/>
    <property type="molecule type" value="Genomic_DNA"/>
</dbReference>
<feature type="transmembrane region" description="Helical" evidence="1">
    <location>
        <begin position="34"/>
        <end position="51"/>
    </location>
</feature>
<gene>
    <name evidence="2" type="primary">madL</name>
    <name evidence="2" type="ORF">JHL17_15020</name>
</gene>
<keyword evidence="1" id="KW-0812">Transmembrane</keyword>
<feature type="transmembrane region" description="Helical" evidence="1">
    <location>
        <begin position="93"/>
        <end position="112"/>
    </location>
</feature>
<protein>
    <submittedName>
        <fullName evidence="2">Malonate transporter subunit MadL</fullName>
    </submittedName>
</protein>
<name>A0ABS1F5Q4_9PROT</name>
<organism evidence="2 3">
    <name type="scientific">Azospirillum endophyticum</name>
    <dbReference type="NCBI Taxonomy" id="2800326"/>
    <lineage>
        <taxon>Bacteria</taxon>
        <taxon>Pseudomonadati</taxon>
        <taxon>Pseudomonadota</taxon>
        <taxon>Alphaproteobacteria</taxon>
        <taxon>Rhodospirillales</taxon>
        <taxon>Azospirillaceae</taxon>
        <taxon>Azospirillum</taxon>
    </lineage>
</organism>
<dbReference type="RefSeq" id="WP_200194298.1">
    <property type="nucleotide sequence ID" value="NZ_JAENHM010000044.1"/>
</dbReference>
<keyword evidence="3" id="KW-1185">Reference proteome</keyword>
<dbReference type="InterPro" id="IPR004690">
    <property type="entry name" value="Maln_transptMadL"/>
</dbReference>
<evidence type="ECO:0000313" key="3">
    <source>
        <dbReference type="Proteomes" id="UP000652760"/>
    </source>
</evidence>
<accession>A0ABS1F5Q4</accession>
<proteinExistence type="predicted"/>
<keyword evidence="1" id="KW-0472">Membrane</keyword>
<feature type="transmembrane region" description="Helical" evidence="1">
    <location>
        <begin position="63"/>
        <end position="81"/>
    </location>
</feature>
<dbReference type="Proteomes" id="UP000652760">
    <property type="component" value="Unassembled WGS sequence"/>
</dbReference>
<reference evidence="3" key="1">
    <citation type="submission" date="2021-01" db="EMBL/GenBank/DDBJ databases">
        <title>Genome public.</title>
        <authorList>
            <person name="Liu C."/>
            <person name="Sun Q."/>
        </authorList>
    </citation>
    <scope>NUCLEOTIDE SEQUENCE [LARGE SCALE GENOMIC DNA]</scope>
    <source>
        <strain evidence="3">YIM B02556</strain>
    </source>
</reference>
<keyword evidence="1" id="KW-1133">Transmembrane helix</keyword>
<sequence>MVIFGTALLAGCYLLGVLLGDVLGALIGVKANVGGVGIAMMLLMAAQYHMRKRGLMRPETEKGVTFWAMMYIPVVVAMAATQNVIVAVKSGPVALLAAFGSVALCACVISLINRAIHRTGAAAAWQAGAPAAELD</sequence>